<organism evidence="1">
    <name type="scientific">Melicertus latisulcatus majanivirus</name>
    <dbReference type="NCBI Taxonomy" id="2984277"/>
    <lineage>
        <taxon>Viruses</taxon>
        <taxon>Viruses incertae sedis</taxon>
        <taxon>Naldaviricetes</taxon>
        <taxon>Nimaviridae</taxon>
    </lineage>
</organism>
<dbReference type="EMBL" id="LC738874">
    <property type="protein sequence ID" value="BDT62315.1"/>
    <property type="molecule type" value="Genomic_DNA"/>
</dbReference>
<accession>A0A9C7EYG4</accession>
<reference evidence="1" key="1">
    <citation type="submission" date="2022-10" db="EMBL/GenBank/DDBJ databases">
        <title>Genome sequences of endogenous nimaviruses in decapod crustaceans.</title>
        <authorList>
            <person name="Kawato S."/>
            <person name="Nozaki R."/>
            <person name="Kondo H."/>
            <person name="Hirono I."/>
        </authorList>
    </citation>
    <scope>NUCLEOTIDE SEQUENCE</scope>
    <source>
        <strain evidence="1">Okinawa2016</strain>
    </source>
</reference>
<name>A0A9C7EYG4_9VIRU</name>
<protein>
    <submittedName>
        <fullName evidence="1">Uncharacterized protein</fullName>
    </submittedName>
</protein>
<sequence length="535" mass="62096">MREKKSYEPKTLRSTALDKVVNLTLLTVYIIYKKKTYHKPGERNSVNSNATINSDVNSVRDYIIDIPSTLIDEYIKLVIRGFVRKRFYGMNRKLYYSIILNIIPLCKVTRICNEWDEEVFNVVSDLTRVLNDKLPNCSSLKELTMTTNPRGKTALKRTLKMFQNFSHLTTLTLIPFRRYASFHWVIGPVVQYCRKLKEFHLVYHGGSLEKSGWGIEDLVQCPELVLLWLFDYSTTAPVGVVDQLQKLLLALKNLKYLFHKQAILAILEHSGKLGLERLNLWLKCDEKYHYFLDEHKEVVDTDKILRLIETCPAIQSLALTEPPPCINTVLKILPNLKILEMTTCRDITPHLCQALHQNHLTALTVIELRQVQEINYLFISTLARTCPNLEVLAISSAAVTSDGHLDLPPRQSTAFPHLRALTLIPHHRRHHQRWDVGKRLTYYLLTGACKLNSLHIHYSEPRFHHYNDDDQPTISFLLDILDSLEYLTSLQILLPKFHKSCIVLRELVNDSPIVDRLSLPDYLQIRYNCRCRMTI</sequence>
<evidence type="ECO:0000313" key="1">
    <source>
        <dbReference type="EMBL" id="BDT62315.1"/>
    </source>
</evidence>
<proteinExistence type="predicted"/>
<dbReference type="InterPro" id="IPR032675">
    <property type="entry name" value="LRR_dom_sf"/>
</dbReference>
<dbReference type="Gene3D" id="3.80.10.10">
    <property type="entry name" value="Ribonuclease Inhibitor"/>
    <property type="match status" value="1"/>
</dbReference>
<dbReference type="SUPFAM" id="SSF52047">
    <property type="entry name" value="RNI-like"/>
    <property type="match status" value="1"/>
</dbReference>